<name>A0A4C2A3P1_EUMVA</name>
<comment type="caution">
    <text evidence="1">The sequence shown here is derived from an EMBL/GenBank/DDBJ whole genome shotgun (WGS) entry which is preliminary data.</text>
</comment>
<gene>
    <name evidence="1" type="ORF">EVAR_62850_1</name>
</gene>
<evidence type="ECO:0000313" key="2">
    <source>
        <dbReference type="Proteomes" id="UP000299102"/>
    </source>
</evidence>
<dbReference type="AlphaFoldDB" id="A0A4C2A3P1"/>
<evidence type="ECO:0000313" key="1">
    <source>
        <dbReference type="EMBL" id="GBP93789.1"/>
    </source>
</evidence>
<organism evidence="1 2">
    <name type="scientific">Eumeta variegata</name>
    <name type="common">Bagworm moth</name>
    <name type="synonym">Eumeta japonica</name>
    <dbReference type="NCBI Taxonomy" id="151549"/>
    <lineage>
        <taxon>Eukaryota</taxon>
        <taxon>Metazoa</taxon>
        <taxon>Ecdysozoa</taxon>
        <taxon>Arthropoda</taxon>
        <taxon>Hexapoda</taxon>
        <taxon>Insecta</taxon>
        <taxon>Pterygota</taxon>
        <taxon>Neoptera</taxon>
        <taxon>Endopterygota</taxon>
        <taxon>Lepidoptera</taxon>
        <taxon>Glossata</taxon>
        <taxon>Ditrysia</taxon>
        <taxon>Tineoidea</taxon>
        <taxon>Psychidae</taxon>
        <taxon>Oiketicinae</taxon>
        <taxon>Eumeta</taxon>
    </lineage>
</organism>
<sequence length="172" mass="19829">MWPESRNVQSAGVQNVAMEILGYLITLAFLRDNPTLLKKLDDFSVNLERVDRLADHVQWEIKHDRGILRDIDEIRDVGYIRKGNVGKYYSNNLRNYIFHGNVSSHEEGAIVTLHFKPEHRPSENVWDGAYDKLMAGNKDTISLLLHRTSKTDEHALHEAINEHLDRLEEGTS</sequence>
<accession>A0A4C2A3P1</accession>
<reference evidence="1 2" key="1">
    <citation type="journal article" date="2019" name="Commun. Biol.">
        <title>The bagworm genome reveals a unique fibroin gene that provides high tensile strength.</title>
        <authorList>
            <person name="Kono N."/>
            <person name="Nakamura H."/>
            <person name="Ohtoshi R."/>
            <person name="Tomita M."/>
            <person name="Numata K."/>
            <person name="Arakawa K."/>
        </authorList>
    </citation>
    <scope>NUCLEOTIDE SEQUENCE [LARGE SCALE GENOMIC DNA]</scope>
</reference>
<keyword evidence="2" id="KW-1185">Reference proteome</keyword>
<dbReference type="OrthoDB" id="7378923at2759"/>
<dbReference type="EMBL" id="BGZK01002419">
    <property type="protein sequence ID" value="GBP93789.1"/>
    <property type="molecule type" value="Genomic_DNA"/>
</dbReference>
<dbReference type="Proteomes" id="UP000299102">
    <property type="component" value="Unassembled WGS sequence"/>
</dbReference>
<proteinExistence type="predicted"/>
<protein>
    <submittedName>
        <fullName evidence="1">Uncharacterized protein</fullName>
    </submittedName>
</protein>